<evidence type="ECO:0000259" key="1">
    <source>
        <dbReference type="PROSITE" id="PS50011"/>
    </source>
</evidence>
<proteinExistence type="predicted"/>
<dbReference type="PROSITE" id="PS00108">
    <property type="entry name" value="PROTEIN_KINASE_ST"/>
    <property type="match status" value="1"/>
</dbReference>
<dbReference type="Proteomes" id="UP000077266">
    <property type="component" value="Unassembled WGS sequence"/>
</dbReference>
<dbReference type="SUPFAM" id="SSF56112">
    <property type="entry name" value="Protein kinase-like (PK-like)"/>
    <property type="match status" value="1"/>
</dbReference>
<dbReference type="InterPro" id="IPR011009">
    <property type="entry name" value="Kinase-like_dom_sf"/>
</dbReference>
<dbReference type="Pfam" id="PF07714">
    <property type="entry name" value="PK_Tyr_Ser-Thr"/>
    <property type="match status" value="1"/>
</dbReference>
<evidence type="ECO:0000313" key="3">
    <source>
        <dbReference type="Proteomes" id="UP000077266"/>
    </source>
</evidence>
<dbReference type="AlphaFoldDB" id="A0A165MLF8"/>
<dbReference type="InterPro" id="IPR000719">
    <property type="entry name" value="Prot_kinase_dom"/>
</dbReference>
<name>A0A165MLF8_EXIGL</name>
<sequence>MSQETPAGGTKSMRVALKVFPEKLSDSKQELLRRELRAFRRIEHQHILPFLGTAMHGPQTVIVLPYMANGNLLEYLRRTPTSGRCDDPTDRLIQQVASAVCYLHYTAGITHGDLKCSNVLVSNTHDALLTDFGLATTIDKEGTTSDIIRSQMTLRFCAPELFIGLDNVSCLGGRSKTQATDIYAFGMLMLEAYTQKAPWHGLRDYQVSYQLAKQKIPERPRDCRSLNDFLWFVCRQCWMVNPSQRPPTHRITGLNNIPVDVLKLMFEMEWAEWGFPSDFKTATSSGSLRAISRAKLIQSLRTAHKRSRNPGISAWTRDDFPSLEEAYKHIDMQTVTTRRSRRPPAMPTAAQALPEMNTPPPTRSNIRKAHRAFRPDLYSVVASSGPSPPLRTPSGYEIIRFDDYTRSMPADYSSVKWDYDAGAETVL</sequence>
<dbReference type="SMART" id="SM00220">
    <property type="entry name" value="S_TKc"/>
    <property type="match status" value="1"/>
</dbReference>
<dbReference type="GO" id="GO:0004674">
    <property type="term" value="F:protein serine/threonine kinase activity"/>
    <property type="evidence" value="ECO:0007669"/>
    <property type="project" value="TreeGrafter"/>
</dbReference>
<dbReference type="GO" id="GO:0005524">
    <property type="term" value="F:ATP binding"/>
    <property type="evidence" value="ECO:0007669"/>
    <property type="project" value="InterPro"/>
</dbReference>
<accession>A0A165MLF8</accession>
<dbReference type="STRING" id="1314781.A0A165MLF8"/>
<dbReference type="EMBL" id="KV425909">
    <property type="protein sequence ID" value="KZV99441.1"/>
    <property type="molecule type" value="Genomic_DNA"/>
</dbReference>
<keyword evidence="3" id="KW-1185">Reference proteome</keyword>
<dbReference type="InterPro" id="IPR008271">
    <property type="entry name" value="Ser/Thr_kinase_AS"/>
</dbReference>
<evidence type="ECO:0000313" key="2">
    <source>
        <dbReference type="EMBL" id="KZV99441.1"/>
    </source>
</evidence>
<keyword evidence="2" id="KW-0418">Kinase</keyword>
<dbReference type="PROSITE" id="PS50011">
    <property type="entry name" value="PROTEIN_KINASE_DOM"/>
    <property type="match status" value="1"/>
</dbReference>
<dbReference type="InterPro" id="IPR051681">
    <property type="entry name" value="Ser/Thr_Kinases-Pseudokinases"/>
</dbReference>
<dbReference type="InParanoid" id="A0A165MLF8"/>
<feature type="domain" description="Protein kinase" evidence="1">
    <location>
        <begin position="1"/>
        <end position="259"/>
    </location>
</feature>
<dbReference type="PANTHER" id="PTHR44329">
    <property type="entry name" value="SERINE/THREONINE-PROTEIN KINASE TNNI3K-RELATED"/>
    <property type="match status" value="1"/>
</dbReference>
<keyword evidence="2" id="KW-0808">Transferase</keyword>
<organism evidence="2 3">
    <name type="scientific">Exidia glandulosa HHB12029</name>
    <dbReference type="NCBI Taxonomy" id="1314781"/>
    <lineage>
        <taxon>Eukaryota</taxon>
        <taxon>Fungi</taxon>
        <taxon>Dikarya</taxon>
        <taxon>Basidiomycota</taxon>
        <taxon>Agaricomycotina</taxon>
        <taxon>Agaricomycetes</taxon>
        <taxon>Auriculariales</taxon>
        <taxon>Exidiaceae</taxon>
        <taxon>Exidia</taxon>
    </lineage>
</organism>
<dbReference type="OrthoDB" id="4062651at2759"/>
<gene>
    <name evidence="2" type="ORF">EXIGLDRAFT_762532</name>
</gene>
<dbReference type="Gene3D" id="1.10.510.10">
    <property type="entry name" value="Transferase(Phosphotransferase) domain 1"/>
    <property type="match status" value="1"/>
</dbReference>
<dbReference type="InterPro" id="IPR001245">
    <property type="entry name" value="Ser-Thr/Tyr_kinase_cat_dom"/>
</dbReference>
<protein>
    <submittedName>
        <fullName evidence="2">Kinase-like protein</fullName>
    </submittedName>
</protein>
<reference evidence="2 3" key="1">
    <citation type="journal article" date="2016" name="Mol. Biol. Evol.">
        <title>Comparative Genomics of Early-Diverging Mushroom-Forming Fungi Provides Insights into the Origins of Lignocellulose Decay Capabilities.</title>
        <authorList>
            <person name="Nagy L.G."/>
            <person name="Riley R."/>
            <person name="Tritt A."/>
            <person name="Adam C."/>
            <person name="Daum C."/>
            <person name="Floudas D."/>
            <person name="Sun H."/>
            <person name="Yadav J.S."/>
            <person name="Pangilinan J."/>
            <person name="Larsson K.H."/>
            <person name="Matsuura K."/>
            <person name="Barry K."/>
            <person name="Labutti K."/>
            <person name="Kuo R."/>
            <person name="Ohm R.A."/>
            <person name="Bhattacharya S.S."/>
            <person name="Shirouzu T."/>
            <person name="Yoshinaga Y."/>
            <person name="Martin F.M."/>
            <person name="Grigoriev I.V."/>
            <person name="Hibbett D.S."/>
        </authorList>
    </citation>
    <scope>NUCLEOTIDE SEQUENCE [LARGE SCALE GENOMIC DNA]</scope>
    <source>
        <strain evidence="2 3">HHB12029</strain>
    </source>
</reference>